<feature type="chain" id="PRO_5001779995" description="AA1-like domain-containing protein" evidence="1">
    <location>
        <begin position="20"/>
        <end position="127"/>
    </location>
</feature>
<keyword evidence="1" id="KW-0732">Signal</keyword>
<organism evidence="2 3">
    <name type="scientific">Stachybotrys chlorohalonatus (strain IBT 40285)</name>
    <dbReference type="NCBI Taxonomy" id="1283841"/>
    <lineage>
        <taxon>Eukaryota</taxon>
        <taxon>Fungi</taxon>
        <taxon>Dikarya</taxon>
        <taxon>Ascomycota</taxon>
        <taxon>Pezizomycotina</taxon>
        <taxon>Sordariomycetes</taxon>
        <taxon>Hypocreomycetidae</taxon>
        <taxon>Hypocreales</taxon>
        <taxon>Stachybotryaceae</taxon>
        <taxon>Stachybotrys</taxon>
    </lineage>
</organism>
<evidence type="ECO:0000313" key="3">
    <source>
        <dbReference type="Proteomes" id="UP000028524"/>
    </source>
</evidence>
<dbReference type="AlphaFoldDB" id="A0A084QYD4"/>
<keyword evidence="3" id="KW-1185">Reference proteome</keyword>
<reference evidence="2 3" key="1">
    <citation type="journal article" date="2014" name="BMC Genomics">
        <title>Comparative genome sequencing reveals chemotype-specific gene clusters in the toxigenic black mold Stachybotrys.</title>
        <authorList>
            <person name="Semeiks J."/>
            <person name="Borek D."/>
            <person name="Otwinowski Z."/>
            <person name="Grishin N.V."/>
        </authorList>
    </citation>
    <scope>NUCLEOTIDE SEQUENCE [LARGE SCALE GENOMIC DNA]</scope>
    <source>
        <strain evidence="2 3">IBT 40285</strain>
    </source>
</reference>
<name>A0A084QYD4_STAC4</name>
<dbReference type="HOGENOM" id="CLU_1971925_0_0_1"/>
<gene>
    <name evidence="2" type="ORF">S40285_10464</name>
</gene>
<evidence type="ECO:0000256" key="1">
    <source>
        <dbReference type="SAM" id="SignalP"/>
    </source>
</evidence>
<dbReference type="Proteomes" id="UP000028524">
    <property type="component" value="Unassembled WGS sequence"/>
</dbReference>
<accession>A0A084QYD4</accession>
<protein>
    <recommendedName>
        <fullName evidence="4">AA1-like domain-containing protein</fullName>
    </recommendedName>
</protein>
<dbReference type="EMBL" id="KL659658">
    <property type="protein sequence ID" value="KFA68969.1"/>
    <property type="molecule type" value="Genomic_DNA"/>
</dbReference>
<feature type="signal peptide" evidence="1">
    <location>
        <begin position="1"/>
        <end position="19"/>
    </location>
</feature>
<evidence type="ECO:0000313" key="2">
    <source>
        <dbReference type="EMBL" id="KFA68969.1"/>
    </source>
</evidence>
<evidence type="ECO:0008006" key="4">
    <source>
        <dbReference type="Google" id="ProtNLM"/>
    </source>
</evidence>
<sequence length="127" mass="13629">MQFTTGLLALAFAISGTVAAPSPALEERQYQGFFHIQHYTEPNCEGTLITGQVFTDIASTDGTCLQPNPVTTYPSFRLRTIDGTPRPLQIFSNSDCSTANGGAVVTVLPTTPIYTCYTQQVGSAIFT</sequence>
<proteinExistence type="predicted"/>
<dbReference type="InParanoid" id="A0A084QYD4"/>
<dbReference type="OrthoDB" id="5119153at2759"/>